<comment type="caution">
    <text evidence="4">The sequence shown here is derived from an EMBL/GenBank/DDBJ whole genome shotgun (WGS) entry which is preliminary data.</text>
</comment>
<feature type="domain" description="MobA-like NTP transferase" evidence="3">
    <location>
        <begin position="6"/>
        <end position="108"/>
    </location>
</feature>
<evidence type="ECO:0000256" key="2">
    <source>
        <dbReference type="ARBA" id="ARBA00022842"/>
    </source>
</evidence>
<keyword evidence="5" id="KW-1185">Reference proteome</keyword>
<gene>
    <name evidence="4" type="primary">mobA</name>
    <name evidence="4" type="ORF">GCM10011501_25250</name>
</gene>
<evidence type="ECO:0000256" key="1">
    <source>
        <dbReference type="ARBA" id="ARBA00022679"/>
    </source>
</evidence>
<dbReference type="PANTHER" id="PTHR19136">
    <property type="entry name" value="MOLYBDENUM COFACTOR GUANYLYLTRANSFERASE"/>
    <property type="match status" value="1"/>
</dbReference>
<keyword evidence="2" id="KW-0460">Magnesium</keyword>
<organism evidence="4 5">
    <name type="scientific">Thalassotalea profundi</name>
    <dbReference type="NCBI Taxonomy" id="2036687"/>
    <lineage>
        <taxon>Bacteria</taxon>
        <taxon>Pseudomonadati</taxon>
        <taxon>Pseudomonadota</taxon>
        <taxon>Gammaproteobacteria</taxon>
        <taxon>Alteromonadales</taxon>
        <taxon>Colwelliaceae</taxon>
        <taxon>Thalassotalea</taxon>
    </lineage>
</organism>
<dbReference type="SUPFAM" id="SSF53448">
    <property type="entry name" value="Nucleotide-diphospho-sugar transferases"/>
    <property type="match status" value="1"/>
</dbReference>
<accession>A0ABQ3IWC7</accession>
<keyword evidence="1" id="KW-0808">Transferase</keyword>
<dbReference type="EMBL" id="BNAH01000010">
    <property type="protein sequence ID" value="GHE94745.1"/>
    <property type="molecule type" value="Genomic_DNA"/>
</dbReference>
<reference evidence="5" key="1">
    <citation type="journal article" date="2019" name="Int. J. Syst. Evol. Microbiol.">
        <title>The Global Catalogue of Microorganisms (GCM) 10K type strain sequencing project: providing services to taxonomists for standard genome sequencing and annotation.</title>
        <authorList>
            <consortium name="The Broad Institute Genomics Platform"/>
            <consortium name="The Broad Institute Genome Sequencing Center for Infectious Disease"/>
            <person name="Wu L."/>
            <person name="Ma J."/>
        </authorList>
    </citation>
    <scope>NUCLEOTIDE SEQUENCE [LARGE SCALE GENOMIC DNA]</scope>
    <source>
        <strain evidence="5">CGMCC 1.15922</strain>
    </source>
</reference>
<dbReference type="InterPro" id="IPR025877">
    <property type="entry name" value="MobA-like_NTP_Trfase"/>
</dbReference>
<dbReference type="Pfam" id="PF12804">
    <property type="entry name" value="NTP_transf_3"/>
    <property type="match status" value="1"/>
</dbReference>
<dbReference type="Gene3D" id="3.90.550.10">
    <property type="entry name" value="Spore Coat Polysaccharide Biosynthesis Protein SpsA, Chain A"/>
    <property type="match status" value="1"/>
</dbReference>
<evidence type="ECO:0000313" key="4">
    <source>
        <dbReference type="EMBL" id="GHE94745.1"/>
    </source>
</evidence>
<dbReference type="Proteomes" id="UP000626370">
    <property type="component" value="Unassembled WGS sequence"/>
</dbReference>
<evidence type="ECO:0000313" key="5">
    <source>
        <dbReference type="Proteomes" id="UP000626370"/>
    </source>
</evidence>
<evidence type="ECO:0000259" key="3">
    <source>
        <dbReference type="Pfam" id="PF12804"/>
    </source>
</evidence>
<keyword evidence="4" id="KW-0548">Nucleotidyltransferase</keyword>
<name>A0ABQ3IWC7_9GAMM</name>
<sequence length="184" mass="20353">MQKTLGVVLAGGLSSRMKQDKATLQRNHETMLDFSQSILKQCGVDDIVISGSNYQIKDLFQHLGPLSGIFSVIEQCPATALLILPIDLPLLKANTLKQLKIVGEVSQKACSYENHPLPLYLPVNSFVELFLQKSLSTTSGKGPSIRQLVKAIPHKTIAAPNTNCLFNTNTPEQWKHAQRSFIRE</sequence>
<dbReference type="InterPro" id="IPR029044">
    <property type="entry name" value="Nucleotide-diphossugar_trans"/>
</dbReference>
<proteinExistence type="predicted"/>
<protein>
    <submittedName>
        <fullName evidence="4">Molybdenum cofactor guanylyltransferase</fullName>
    </submittedName>
</protein>
<dbReference type="GO" id="GO:0016779">
    <property type="term" value="F:nucleotidyltransferase activity"/>
    <property type="evidence" value="ECO:0007669"/>
    <property type="project" value="UniProtKB-KW"/>
</dbReference>
<dbReference type="PANTHER" id="PTHR19136:SF81">
    <property type="entry name" value="MOLYBDENUM COFACTOR GUANYLYLTRANSFERASE"/>
    <property type="match status" value="1"/>
</dbReference>
<dbReference type="RefSeq" id="WP_189378709.1">
    <property type="nucleotide sequence ID" value="NZ_BNAH01000010.1"/>
</dbReference>